<keyword evidence="3" id="KW-1185">Reference proteome</keyword>
<dbReference type="EMBL" id="JANJZL010000018">
    <property type="protein sequence ID" value="MCR2045440.1"/>
    <property type="molecule type" value="Genomic_DNA"/>
</dbReference>
<dbReference type="InterPro" id="IPR036986">
    <property type="entry name" value="S4_RNA-bd_sf"/>
</dbReference>
<dbReference type="Pfam" id="PF13275">
    <property type="entry name" value="S4_2"/>
    <property type="match status" value="1"/>
</dbReference>
<dbReference type="OrthoDB" id="9811532at2"/>
<sequence length="69" mass="7752">MKKVKIETDYIKLDQLLKFAGILDTGGQGKILIKKGYIKLNGEVVRQRGKKIVKGDEIEIKDIGKILVI</sequence>
<organism evidence="2 3">
    <name type="scientific">Anaerosalibacter massiliensis</name>
    <dbReference type="NCBI Taxonomy" id="1347392"/>
    <lineage>
        <taxon>Bacteria</taxon>
        <taxon>Bacillati</taxon>
        <taxon>Bacillota</taxon>
        <taxon>Tissierellia</taxon>
        <taxon>Tissierellales</taxon>
        <taxon>Sporanaerobacteraceae</taxon>
        <taxon>Anaerosalibacter</taxon>
    </lineage>
</organism>
<comment type="caution">
    <text evidence="2">The sequence shown here is derived from an EMBL/GenBank/DDBJ whole genome shotgun (WGS) entry which is preliminary data.</text>
</comment>
<keyword evidence="1" id="KW-0694">RNA-binding</keyword>
<dbReference type="RefSeq" id="WP_042679036.1">
    <property type="nucleotide sequence ID" value="NZ_CABKTM010000010.1"/>
</dbReference>
<evidence type="ECO:0000256" key="1">
    <source>
        <dbReference type="PROSITE-ProRule" id="PRU00182"/>
    </source>
</evidence>
<reference evidence="2" key="1">
    <citation type="submission" date="2022-07" db="EMBL/GenBank/DDBJ databases">
        <title>Enhanced cultured diversity of the mouse gut microbiota enables custom-made synthetic communities.</title>
        <authorList>
            <person name="Afrizal A."/>
        </authorList>
    </citation>
    <scope>NUCLEOTIDE SEQUENCE</scope>
    <source>
        <strain evidence="2">DSM 29482</strain>
    </source>
</reference>
<dbReference type="Proteomes" id="UP001142078">
    <property type="component" value="Unassembled WGS sequence"/>
</dbReference>
<protein>
    <submittedName>
        <fullName evidence="2">RNA-binding S4 domain-containing protein</fullName>
    </submittedName>
</protein>
<dbReference type="Gene3D" id="3.10.290.10">
    <property type="entry name" value="RNA-binding S4 domain"/>
    <property type="match status" value="1"/>
</dbReference>
<proteinExistence type="predicted"/>
<evidence type="ECO:0000313" key="3">
    <source>
        <dbReference type="Proteomes" id="UP001142078"/>
    </source>
</evidence>
<accession>A0A9X2MJY7</accession>
<gene>
    <name evidence="2" type="ORF">NSA23_15170</name>
</gene>
<dbReference type="CDD" id="cd00165">
    <property type="entry name" value="S4"/>
    <property type="match status" value="1"/>
</dbReference>
<dbReference type="GO" id="GO:0003723">
    <property type="term" value="F:RNA binding"/>
    <property type="evidence" value="ECO:0007669"/>
    <property type="project" value="UniProtKB-KW"/>
</dbReference>
<dbReference type="SUPFAM" id="SSF55174">
    <property type="entry name" value="Alpha-L RNA-binding motif"/>
    <property type="match status" value="1"/>
</dbReference>
<evidence type="ECO:0000313" key="2">
    <source>
        <dbReference type="EMBL" id="MCR2045440.1"/>
    </source>
</evidence>
<dbReference type="PROSITE" id="PS50889">
    <property type="entry name" value="S4"/>
    <property type="match status" value="1"/>
</dbReference>
<name>A0A9X2MJY7_9FIRM</name>
<dbReference type="AlphaFoldDB" id="A0A9X2MJY7"/>